<dbReference type="EMBL" id="LAZR01027861">
    <property type="protein sequence ID" value="KKL64387.1"/>
    <property type="molecule type" value="Genomic_DNA"/>
</dbReference>
<name>A0A0F9GMP0_9ZZZZ</name>
<proteinExistence type="predicted"/>
<dbReference type="AlphaFoldDB" id="A0A0F9GMP0"/>
<protein>
    <submittedName>
        <fullName evidence="1">Uncharacterized protein</fullName>
    </submittedName>
</protein>
<accession>A0A0F9GMP0</accession>
<reference evidence="1" key="1">
    <citation type="journal article" date="2015" name="Nature">
        <title>Complex archaea that bridge the gap between prokaryotes and eukaryotes.</title>
        <authorList>
            <person name="Spang A."/>
            <person name="Saw J.H."/>
            <person name="Jorgensen S.L."/>
            <person name="Zaremba-Niedzwiedzka K."/>
            <person name="Martijn J."/>
            <person name="Lind A.E."/>
            <person name="van Eijk R."/>
            <person name="Schleper C."/>
            <person name="Guy L."/>
            <person name="Ettema T.J."/>
        </authorList>
    </citation>
    <scope>NUCLEOTIDE SEQUENCE</scope>
</reference>
<evidence type="ECO:0000313" key="1">
    <source>
        <dbReference type="EMBL" id="KKL64387.1"/>
    </source>
</evidence>
<gene>
    <name evidence="1" type="ORF">LCGC14_2165520</name>
</gene>
<organism evidence="1">
    <name type="scientific">marine sediment metagenome</name>
    <dbReference type="NCBI Taxonomy" id="412755"/>
    <lineage>
        <taxon>unclassified sequences</taxon>
        <taxon>metagenomes</taxon>
        <taxon>ecological metagenomes</taxon>
    </lineage>
</organism>
<sequence length="75" mass="8498">MVARTDFQKYPLACATLENMVPLPQGGAARRPGSRYVAEVKNSSVKPWLVPFEFSTIQAYILEFGNLALRFYKDQ</sequence>
<feature type="non-terminal residue" evidence="1">
    <location>
        <position position="75"/>
    </location>
</feature>
<comment type="caution">
    <text evidence="1">The sequence shown here is derived from an EMBL/GenBank/DDBJ whole genome shotgun (WGS) entry which is preliminary data.</text>
</comment>